<dbReference type="GO" id="GO:0032259">
    <property type="term" value="P:methylation"/>
    <property type="evidence" value="ECO:0007669"/>
    <property type="project" value="UniProtKB-KW"/>
</dbReference>
<dbReference type="Gene3D" id="3.40.50.150">
    <property type="entry name" value="Vaccinia Virus protein VP39"/>
    <property type="match status" value="1"/>
</dbReference>
<accession>A0A0G2ACJ8</accession>
<dbReference type="CDD" id="cd02440">
    <property type="entry name" value="AdoMet_MTases"/>
    <property type="match status" value="1"/>
</dbReference>
<organism evidence="2 3">
    <name type="scientific">Candidatus Uhrbacteria bacterium GW2011_GWD2_52_7</name>
    <dbReference type="NCBI Taxonomy" id="1618989"/>
    <lineage>
        <taxon>Bacteria</taxon>
        <taxon>Candidatus Uhriibacteriota</taxon>
    </lineage>
</organism>
<keyword evidence="2" id="KW-0489">Methyltransferase</keyword>
<comment type="caution">
    <text evidence="2">The sequence shown here is derived from an EMBL/GenBank/DDBJ whole genome shotgun (WGS) entry which is preliminary data.</text>
</comment>
<gene>
    <name evidence="2" type="ORF">UY72_C0021G0003</name>
</gene>
<evidence type="ECO:0000259" key="1">
    <source>
        <dbReference type="Pfam" id="PF08241"/>
    </source>
</evidence>
<feature type="domain" description="Methyltransferase type 11" evidence="1">
    <location>
        <begin position="26"/>
        <end position="127"/>
    </location>
</feature>
<dbReference type="GO" id="GO:0008757">
    <property type="term" value="F:S-adenosylmethionine-dependent methyltransferase activity"/>
    <property type="evidence" value="ECO:0007669"/>
    <property type="project" value="InterPro"/>
</dbReference>
<sequence length="180" mass="19759">MAGNALLHAAALLDELQVGRGMRIADFGAGRTAHIAFPAARLVGSEGIVYAIDIHPDSLVMIDGHRKLHAQTNLESVRGNIERYGGVPLPSSSVDLVFIVSTLWQARNHADIAKEAWRLVRPGGRLAVVDWHRETAHPVAPPVQLRVDQRAIDPAFTHAGWRLVRDIAPSPWHWGRVYAS</sequence>
<dbReference type="EMBL" id="LCRD01000021">
    <property type="protein sequence ID" value="KKW30139.1"/>
    <property type="molecule type" value="Genomic_DNA"/>
</dbReference>
<dbReference type="AlphaFoldDB" id="A0A0G2ACJ8"/>
<dbReference type="Proteomes" id="UP000034846">
    <property type="component" value="Unassembled WGS sequence"/>
</dbReference>
<protein>
    <submittedName>
        <fullName evidence="2">Methyltransferase type 11</fullName>
    </submittedName>
</protein>
<dbReference type="Pfam" id="PF08241">
    <property type="entry name" value="Methyltransf_11"/>
    <property type="match status" value="1"/>
</dbReference>
<evidence type="ECO:0000313" key="3">
    <source>
        <dbReference type="Proteomes" id="UP000034846"/>
    </source>
</evidence>
<name>A0A0G2ACJ8_9BACT</name>
<dbReference type="InterPro" id="IPR013216">
    <property type="entry name" value="Methyltransf_11"/>
</dbReference>
<reference evidence="2 3" key="1">
    <citation type="journal article" date="2015" name="Nature">
        <title>rRNA introns, odd ribosomes, and small enigmatic genomes across a large radiation of phyla.</title>
        <authorList>
            <person name="Brown C.T."/>
            <person name="Hug L.A."/>
            <person name="Thomas B.C."/>
            <person name="Sharon I."/>
            <person name="Castelle C.J."/>
            <person name="Singh A."/>
            <person name="Wilkins M.J."/>
            <person name="Williams K.H."/>
            <person name="Banfield J.F."/>
        </authorList>
    </citation>
    <scope>NUCLEOTIDE SEQUENCE [LARGE SCALE GENOMIC DNA]</scope>
</reference>
<dbReference type="InterPro" id="IPR029063">
    <property type="entry name" value="SAM-dependent_MTases_sf"/>
</dbReference>
<proteinExistence type="predicted"/>
<keyword evidence="2" id="KW-0808">Transferase</keyword>
<evidence type="ECO:0000313" key="2">
    <source>
        <dbReference type="EMBL" id="KKW30139.1"/>
    </source>
</evidence>
<dbReference type="SUPFAM" id="SSF53335">
    <property type="entry name" value="S-adenosyl-L-methionine-dependent methyltransferases"/>
    <property type="match status" value="1"/>
</dbReference>